<protein>
    <submittedName>
        <fullName evidence="1">Uncharacterized protein</fullName>
    </submittedName>
</protein>
<evidence type="ECO:0000313" key="2">
    <source>
        <dbReference type="Proteomes" id="UP001175000"/>
    </source>
</evidence>
<gene>
    <name evidence="1" type="ORF">B0T14DRAFT_428673</name>
</gene>
<dbReference type="EMBL" id="JAULSU010000003">
    <property type="protein sequence ID" value="KAK0624102.1"/>
    <property type="molecule type" value="Genomic_DNA"/>
</dbReference>
<name>A0AA39WZA7_9PEZI</name>
<comment type="caution">
    <text evidence="1">The sequence shown here is derived from an EMBL/GenBank/DDBJ whole genome shotgun (WGS) entry which is preliminary data.</text>
</comment>
<keyword evidence="2" id="KW-1185">Reference proteome</keyword>
<evidence type="ECO:0000313" key="1">
    <source>
        <dbReference type="EMBL" id="KAK0624102.1"/>
    </source>
</evidence>
<dbReference type="Proteomes" id="UP001175000">
    <property type="component" value="Unassembled WGS sequence"/>
</dbReference>
<accession>A0AA39WZA7</accession>
<proteinExistence type="predicted"/>
<sequence>KKHKKTYNTRDSLVVTDPTTSLAVAGLSMGERTGSRIFQCLWSYVAGSPVGVGDKRREQRRARECCPVGCCSRIQARGVFAIQMRWWLNPGKGNLGEAGGC</sequence>
<reference evidence="1" key="1">
    <citation type="submission" date="2023-06" db="EMBL/GenBank/DDBJ databases">
        <title>Genome-scale phylogeny and comparative genomics of the fungal order Sordariales.</title>
        <authorList>
            <consortium name="Lawrence Berkeley National Laboratory"/>
            <person name="Hensen N."/>
            <person name="Bonometti L."/>
            <person name="Westerberg I."/>
            <person name="Brannstrom I.O."/>
            <person name="Guillou S."/>
            <person name="Cros-Aarteil S."/>
            <person name="Calhoun S."/>
            <person name="Haridas S."/>
            <person name="Kuo A."/>
            <person name="Mondo S."/>
            <person name="Pangilinan J."/>
            <person name="Riley R."/>
            <person name="Labutti K."/>
            <person name="Andreopoulos B."/>
            <person name="Lipzen A."/>
            <person name="Chen C."/>
            <person name="Yanf M."/>
            <person name="Daum C."/>
            <person name="Ng V."/>
            <person name="Clum A."/>
            <person name="Steindorff A."/>
            <person name="Ohm R."/>
            <person name="Martin F."/>
            <person name="Silar P."/>
            <person name="Natvig D."/>
            <person name="Lalanne C."/>
            <person name="Gautier V."/>
            <person name="Ament-Velasquez S.L."/>
            <person name="Kruys A."/>
            <person name="Hutchinson M.I."/>
            <person name="Powell A.J."/>
            <person name="Barry K."/>
            <person name="Miller A.N."/>
            <person name="Grigoriev I.V."/>
            <person name="Debuchy R."/>
            <person name="Gladieux P."/>
            <person name="Thoren M.H."/>
            <person name="Johannesson H."/>
        </authorList>
    </citation>
    <scope>NUCLEOTIDE SEQUENCE</scope>
    <source>
        <strain evidence="1">CBS 606.72</strain>
    </source>
</reference>
<organism evidence="1 2">
    <name type="scientific">Immersiella caudata</name>
    <dbReference type="NCBI Taxonomy" id="314043"/>
    <lineage>
        <taxon>Eukaryota</taxon>
        <taxon>Fungi</taxon>
        <taxon>Dikarya</taxon>
        <taxon>Ascomycota</taxon>
        <taxon>Pezizomycotina</taxon>
        <taxon>Sordariomycetes</taxon>
        <taxon>Sordariomycetidae</taxon>
        <taxon>Sordariales</taxon>
        <taxon>Lasiosphaeriaceae</taxon>
        <taxon>Immersiella</taxon>
    </lineage>
</organism>
<feature type="non-terminal residue" evidence="1">
    <location>
        <position position="1"/>
    </location>
</feature>
<dbReference type="AlphaFoldDB" id="A0AA39WZA7"/>